<dbReference type="PANTHER" id="PTHR47974">
    <property type="entry name" value="OS07G0415500 PROTEIN"/>
    <property type="match status" value="1"/>
</dbReference>
<dbReference type="InterPro" id="IPR017441">
    <property type="entry name" value="Protein_kinase_ATP_BS"/>
</dbReference>
<dbReference type="Proteomes" id="UP001188597">
    <property type="component" value="Unassembled WGS sequence"/>
</dbReference>
<evidence type="ECO:0000256" key="4">
    <source>
        <dbReference type="ARBA" id="ARBA00022989"/>
    </source>
</evidence>
<feature type="binding site" evidence="6">
    <location>
        <position position="112"/>
    </location>
    <ligand>
        <name>ATP</name>
        <dbReference type="ChEBI" id="CHEBI:30616"/>
    </ligand>
</feature>
<dbReference type="GO" id="GO:0005524">
    <property type="term" value="F:ATP binding"/>
    <property type="evidence" value="ECO:0007669"/>
    <property type="project" value="UniProtKB-UniRule"/>
</dbReference>
<protein>
    <recommendedName>
        <fullName evidence="7">Protein kinase domain-containing protein</fullName>
    </recommendedName>
</protein>
<name>A0AA89B539_9ASTE</name>
<dbReference type="EMBL" id="JAVXUP010000366">
    <property type="protein sequence ID" value="KAK3029759.1"/>
    <property type="molecule type" value="Genomic_DNA"/>
</dbReference>
<keyword evidence="2" id="KW-0812">Transmembrane</keyword>
<dbReference type="SUPFAM" id="SSF56112">
    <property type="entry name" value="Protein kinase-like (PK-like)"/>
    <property type="match status" value="1"/>
</dbReference>
<evidence type="ECO:0000256" key="2">
    <source>
        <dbReference type="ARBA" id="ARBA00022692"/>
    </source>
</evidence>
<dbReference type="Pfam" id="PF07714">
    <property type="entry name" value="PK_Tyr_Ser-Thr"/>
    <property type="match status" value="1"/>
</dbReference>
<comment type="caution">
    <text evidence="8">The sequence shown here is derived from an EMBL/GenBank/DDBJ whole genome shotgun (WGS) entry which is preliminary data.</text>
</comment>
<evidence type="ECO:0000259" key="7">
    <source>
        <dbReference type="PROSITE" id="PS50011"/>
    </source>
</evidence>
<keyword evidence="4" id="KW-1133">Transmembrane helix</keyword>
<evidence type="ECO:0000313" key="8">
    <source>
        <dbReference type="EMBL" id="KAK3029759.1"/>
    </source>
</evidence>
<dbReference type="GO" id="GO:0004672">
    <property type="term" value="F:protein kinase activity"/>
    <property type="evidence" value="ECO:0007669"/>
    <property type="project" value="InterPro"/>
</dbReference>
<proteinExistence type="predicted"/>
<dbReference type="GO" id="GO:0016020">
    <property type="term" value="C:membrane"/>
    <property type="evidence" value="ECO:0007669"/>
    <property type="project" value="UniProtKB-SubCell"/>
</dbReference>
<evidence type="ECO:0000256" key="3">
    <source>
        <dbReference type="ARBA" id="ARBA00022729"/>
    </source>
</evidence>
<keyword evidence="6" id="KW-0067">ATP-binding</keyword>
<keyword evidence="6" id="KW-0547">Nucleotide-binding</keyword>
<sequence>MIVCFAAIIASLLVLAGIGEIVGLCVRRMRDGSISELQAAVAPPASNVVQVWEVDATTMEGVYQDLAREKPVRFTAQQICSFTNNYSTTLGSGGFGVIYKGQFPNGVKIAVKVLKRSLDRTAKEQFMAESGTIGRTYHINLVRLYGFSYDSLMSALVYEYLENGSLDKYLFNDTQSIEWEKQHKIAIGMAKGIAYLH</sequence>
<organism evidence="8 9">
    <name type="scientific">Escallonia herrerae</name>
    <dbReference type="NCBI Taxonomy" id="1293975"/>
    <lineage>
        <taxon>Eukaryota</taxon>
        <taxon>Viridiplantae</taxon>
        <taxon>Streptophyta</taxon>
        <taxon>Embryophyta</taxon>
        <taxon>Tracheophyta</taxon>
        <taxon>Spermatophyta</taxon>
        <taxon>Magnoliopsida</taxon>
        <taxon>eudicotyledons</taxon>
        <taxon>Gunneridae</taxon>
        <taxon>Pentapetalae</taxon>
        <taxon>asterids</taxon>
        <taxon>campanulids</taxon>
        <taxon>Escalloniales</taxon>
        <taxon>Escalloniaceae</taxon>
        <taxon>Escallonia</taxon>
    </lineage>
</organism>
<evidence type="ECO:0000256" key="1">
    <source>
        <dbReference type="ARBA" id="ARBA00004167"/>
    </source>
</evidence>
<dbReference type="InterPro" id="IPR001245">
    <property type="entry name" value="Ser-Thr/Tyr_kinase_cat_dom"/>
</dbReference>
<feature type="domain" description="Protein kinase" evidence="7">
    <location>
        <begin position="84"/>
        <end position="197"/>
    </location>
</feature>
<dbReference type="PROSITE" id="PS00107">
    <property type="entry name" value="PROTEIN_KINASE_ATP"/>
    <property type="match status" value="1"/>
</dbReference>
<evidence type="ECO:0000256" key="5">
    <source>
        <dbReference type="ARBA" id="ARBA00023136"/>
    </source>
</evidence>
<evidence type="ECO:0000256" key="6">
    <source>
        <dbReference type="PROSITE-ProRule" id="PRU10141"/>
    </source>
</evidence>
<dbReference type="PROSITE" id="PS50011">
    <property type="entry name" value="PROTEIN_KINASE_DOM"/>
    <property type="match status" value="1"/>
</dbReference>
<comment type="subcellular location">
    <subcellularLocation>
        <location evidence="1">Membrane</location>
        <topology evidence="1">Single-pass membrane protein</topology>
    </subcellularLocation>
</comment>
<reference evidence="8" key="1">
    <citation type="submission" date="2022-12" db="EMBL/GenBank/DDBJ databases">
        <title>Draft genome assemblies for two species of Escallonia (Escalloniales).</title>
        <authorList>
            <person name="Chanderbali A."/>
            <person name="Dervinis C."/>
            <person name="Anghel I."/>
            <person name="Soltis D."/>
            <person name="Soltis P."/>
            <person name="Zapata F."/>
        </authorList>
    </citation>
    <scope>NUCLEOTIDE SEQUENCE</scope>
    <source>
        <strain evidence="8">UCBG64.0493</strain>
        <tissue evidence="8">Leaf</tissue>
    </source>
</reference>
<dbReference type="Gene3D" id="1.10.510.10">
    <property type="entry name" value="Transferase(Phosphotransferase) domain 1"/>
    <property type="match status" value="1"/>
</dbReference>
<accession>A0AA89B539</accession>
<dbReference type="Gene3D" id="3.30.200.20">
    <property type="entry name" value="Phosphorylase Kinase, domain 1"/>
    <property type="match status" value="1"/>
</dbReference>
<keyword evidence="9" id="KW-1185">Reference proteome</keyword>
<keyword evidence="3" id="KW-0732">Signal</keyword>
<dbReference type="InterPro" id="IPR000719">
    <property type="entry name" value="Prot_kinase_dom"/>
</dbReference>
<dbReference type="AlphaFoldDB" id="A0AA89B539"/>
<dbReference type="PANTHER" id="PTHR47974:SF9">
    <property type="entry name" value="RECEPTOR-LIKE SERINE_THREONINE-PROTEIN KINASE"/>
    <property type="match status" value="1"/>
</dbReference>
<evidence type="ECO:0000313" key="9">
    <source>
        <dbReference type="Proteomes" id="UP001188597"/>
    </source>
</evidence>
<gene>
    <name evidence="8" type="ORF">RJ639_038036</name>
</gene>
<keyword evidence="5" id="KW-0472">Membrane</keyword>
<dbReference type="InterPro" id="IPR011009">
    <property type="entry name" value="Kinase-like_dom_sf"/>
</dbReference>